<gene>
    <name evidence="4" type="ORF">SDC9_70610</name>
</gene>
<dbReference type="PANTHER" id="PTHR43037">
    <property type="entry name" value="UNNAMED PRODUCT-RELATED"/>
    <property type="match status" value="1"/>
</dbReference>
<dbReference type="Gene3D" id="3.40.50.1820">
    <property type="entry name" value="alpha/beta hydrolase"/>
    <property type="match status" value="1"/>
</dbReference>
<organism evidence="4">
    <name type="scientific">bioreactor metagenome</name>
    <dbReference type="NCBI Taxonomy" id="1076179"/>
    <lineage>
        <taxon>unclassified sequences</taxon>
        <taxon>metagenomes</taxon>
        <taxon>ecological metagenomes</taxon>
    </lineage>
</organism>
<protein>
    <recommendedName>
        <fullName evidence="3">Dienelactone hydrolase domain-containing protein</fullName>
    </recommendedName>
</protein>
<feature type="transmembrane region" description="Helical" evidence="2">
    <location>
        <begin position="7"/>
        <end position="25"/>
    </location>
</feature>
<evidence type="ECO:0000259" key="3">
    <source>
        <dbReference type="Pfam" id="PF01738"/>
    </source>
</evidence>
<dbReference type="GO" id="GO:0016787">
    <property type="term" value="F:hydrolase activity"/>
    <property type="evidence" value="ECO:0007669"/>
    <property type="project" value="InterPro"/>
</dbReference>
<dbReference type="EMBL" id="VSSQ01004191">
    <property type="protein sequence ID" value="MPM24129.1"/>
    <property type="molecule type" value="Genomic_DNA"/>
</dbReference>
<dbReference type="AlphaFoldDB" id="A0A644Y745"/>
<feature type="transmembrane region" description="Helical" evidence="2">
    <location>
        <begin position="37"/>
        <end position="58"/>
    </location>
</feature>
<keyword evidence="1" id="KW-0732">Signal</keyword>
<comment type="caution">
    <text evidence="4">The sequence shown here is derived from an EMBL/GenBank/DDBJ whole genome shotgun (WGS) entry which is preliminary data.</text>
</comment>
<name>A0A644Y745_9ZZZZ</name>
<dbReference type="InterPro" id="IPR029058">
    <property type="entry name" value="AB_hydrolase_fold"/>
</dbReference>
<reference evidence="4" key="1">
    <citation type="submission" date="2019-08" db="EMBL/GenBank/DDBJ databases">
        <authorList>
            <person name="Kucharzyk K."/>
            <person name="Murdoch R.W."/>
            <person name="Higgins S."/>
            <person name="Loffler F."/>
        </authorList>
    </citation>
    <scope>NUCLEOTIDE SEQUENCE</scope>
</reference>
<accession>A0A644Y745</accession>
<evidence type="ECO:0000256" key="2">
    <source>
        <dbReference type="SAM" id="Phobius"/>
    </source>
</evidence>
<dbReference type="PANTHER" id="PTHR43037:SF1">
    <property type="entry name" value="BLL1128 PROTEIN"/>
    <property type="match status" value="1"/>
</dbReference>
<proteinExistence type="predicted"/>
<keyword evidence="2" id="KW-1133">Transmembrane helix</keyword>
<dbReference type="Pfam" id="PF01738">
    <property type="entry name" value="DLH"/>
    <property type="match status" value="1"/>
</dbReference>
<dbReference type="InterPro" id="IPR002925">
    <property type="entry name" value="Dienelactn_hydro"/>
</dbReference>
<evidence type="ECO:0000256" key="1">
    <source>
        <dbReference type="ARBA" id="ARBA00022729"/>
    </source>
</evidence>
<keyword evidence="2" id="KW-0472">Membrane</keyword>
<dbReference type="InterPro" id="IPR050955">
    <property type="entry name" value="Plant_Biomass_Hydrol_Est"/>
</dbReference>
<dbReference type="SUPFAM" id="SSF53474">
    <property type="entry name" value="alpha/beta-Hydrolases"/>
    <property type="match status" value="1"/>
</dbReference>
<feature type="domain" description="Dienelactone hydrolase" evidence="3">
    <location>
        <begin position="177"/>
        <end position="272"/>
    </location>
</feature>
<keyword evidence="2" id="KW-0812">Transmembrane</keyword>
<evidence type="ECO:0000313" key="4">
    <source>
        <dbReference type="EMBL" id="MPM24129.1"/>
    </source>
</evidence>
<sequence length="295" mass="33567">MSEIFRILRIFFHIIQGIIFVKIHFLNNPDICKKIEMRPALLILLSFLLSVASFRVAAQDEWKDLMTRGVFTNKRGGLPYRLYVPDSIGVDEQLPFVLFLHGAGERGDDNESQLFNGVKHFMNDSIRRQFRCIILAPQCPQNARWVEVDWSMPSHIMPPHISVPLGQTFELMDSLIKNLPVDTLRIYVTGLSMGGFGTWDAMARRPGFFAAAMPVCGGGDENTACLMDSVPIRAFHGKLDHLVTPDRSTNMVNAVNQCGGKAEFILFPKLGHLCWEQVYSNVENIRWLFLQKRQK</sequence>